<evidence type="ECO:0000313" key="2">
    <source>
        <dbReference type="Proteomes" id="UP000793456"/>
    </source>
</evidence>
<proteinExistence type="predicted"/>
<reference evidence="1" key="1">
    <citation type="submission" date="2018-11" db="EMBL/GenBank/DDBJ databases">
        <title>The sequence and de novo assembly of Larimichthys crocea genome using PacBio and Hi-C technologies.</title>
        <authorList>
            <person name="Xu P."/>
            <person name="Chen B."/>
            <person name="Zhou Z."/>
            <person name="Ke Q."/>
            <person name="Wu Y."/>
            <person name="Bai H."/>
            <person name="Pu F."/>
        </authorList>
    </citation>
    <scope>NUCLEOTIDE SEQUENCE</scope>
    <source>
        <tissue evidence="1">Muscle</tissue>
    </source>
</reference>
<keyword evidence="2" id="KW-1185">Reference proteome</keyword>
<evidence type="ECO:0000313" key="1">
    <source>
        <dbReference type="EMBL" id="TMS23088.1"/>
    </source>
</evidence>
<dbReference type="EMBL" id="CM011674">
    <property type="protein sequence ID" value="TMS23088.1"/>
    <property type="molecule type" value="Genomic_DNA"/>
</dbReference>
<accession>A0ACD3RV95</accession>
<dbReference type="Proteomes" id="UP000793456">
    <property type="component" value="Chromosome I"/>
</dbReference>
<organism evidence="1 2">
    <name type="scientific">Larimichthys crocea</name>
    <name type="common">Large yellow croaker</name>
    <name type="synonym">Pseudosciaena crocea</name>
    <dbReference type="NCBI Taxonomy" id="215358"/>
    <lineage>
        <taxon>Eukaryota</taxon>
        <taxon>Metazoa</taxon>
        <taxon>Chordata</taxon>
        <taxon>Craniata</taxon>
        <taxon>Vertebrata</taxon>
        <taxon>Euteleostomi</taxon>
        <taxon>Actinopterygii</taxon>
        <taxon>Neopterygii</taxon>
        <taxon>Teleostei</taxon>
        <taxon>Neoteleostei</taxon>
        <taxon>Acanthomorphata</taxon>
        <taxon>Eupercaria</taxon>
        <taxon>Sciaenidae</taxon>
        <taxon>Larimichthys</taxon>
    </lineage>
</organism>
<name>A0ACD3RV95_LARCR</name>
<comment type="caution">
    <text evidence="1">The sequence shown here is derived from an EMBL/GenBank/DDBJ whole genome shotgun (WGS) entry which is preliminary data.</text>
</comment>
<sequence>MEASGLSPDLRTLTLLADTMEPGYQSLQAVLSVMRQRNVTLNVQTFGCLALGCERQQDGLQLLKDMEAVGLKPNVQIFSALIGRATRRLDYVYLKTILKSMRNLEVWPNEVIIRQLEFASQYPPNYNQYKSRNNYMVQIDGFRGYYQQWLKDMPAKSAADEQAELQTVTDPAVLKTEATDGLTETERSQRAAARRYKFYSKDKKSSATL</sequence>
<protein>
    <submittedName>
        <fullName evidence="1">Uncharacterized protein</fullName>
    </submittedName>
</protein>
<gene>
    <name evidence="1" type="ORF">E3U43_008394</name>
</gene>